<proteinExistence type="predicted"/>
<dbReference type="Proteomes" id="UP000009879">
    <property type="component" value="Unassembled WGS sequence"/>
</dbReference>
<reference evidence="2 3" key="1">
    <citation type="submission" date="2012-09" db="EMBL/GenBank/DDBJ databases">
        <title>Genome Sequence of Brevibacterium casei S18.</title>
        <authorList>
            <person name="Sharma R."/>
            <person name="Singh A."/>
            <person name="Jangir P.K."/>
        </authorList>
    </citation>
    <scope>NUCLEOTIDE SEQUENCE [LARGE SCALE GENOMIC DNA]</scope>
    <source>
        <strain evidence="2 3">S18</strain>
    </source>
</reference>
<dbReference type="EMBL" id="AMSP01000009">
    <property type="protein sequence ID" value="EKU46479.1"/>
    <property type="molecule type" value="Genomic_DNA"/>
</dbReference>
<keyword evidence="2" id="KW-0689">Ribosomal protein</keyword>
<feature type="region of interest" description="Disordered" evidence="1">
    <location>
        <begin position="1"/>
        <end position="91"/>
    </location>
</feature>
<accession>K9AGS1</accession>
<keyword evidence="2" id="KW-0687">Ribonucleoprotein</keyword>
<evidence type="ECO:0000313" key="2">
    <source>
        <dbReference type="EMBL" id="EKU46479.1"/>
    </source>
</evidence>
<comment type="caution">
    <text evidence="2">The sequence shown here is derived from an EMBL/GenBank/DDBJ whole genome shotgun (WGS) entry which is preliminary data.</text>
</comment>
<protein>
    <submittedName>
        <fullName evidence="2">50S ribosomal protein L7/L12</fullName>
    </submittedName>
</protein>
<keyword evidence="3" id="KW-1185">Reference proteome</keyword>
<evidence type="ECO:0000256" key="1">
    <source>
        <dbReference type="SAM" id="MobiDB-lite"/>
    </source>
</evidence>
<feature type="compositionally biased region" description="Polar residues" evidence="1">
    <location>
        <begin position="34"/>
        <end position="43"/>
    </location>
</feature>
<dbReference type="eggNOG" id="ENOG5032X7X">
    <property type="taxonomic scope" value="Bacteria"/>
</dbReference>
<dbReference type="GO" id="GO:0005840">
    <property type="term" value="C:ribosome"/>
    <property type="evidence" value="ECO:0007669"/>
    <property type="project" value="UniProtKB-KW"/>
</dbReference>
<gene>
    <name evidence="2" type="ORF">C272_11273</name>
</gene>
<organism evidence="2 3">
    <name type="scientific">Brevibacterium casei S18</name>
    <dbReference type="NCBI Taxonomy" id="1229781"/>
    <lineage>
        <taxon>Bacteria</taxon>
        <taxon>Bacillati</taxon>
        <taxon>Actinomycetota</taxon>
        <taxon>Actinomycetes</taxon>
        <taxon>Micrococcales</taxon>
        <taxon>Brevibacteriaceae</taxon>
        <taxon>Brevibacterium</taxon>
    </lineage>
</organism>
<evidence type="ECO:0000313" key="3">
    <source>
        <dbReference type="Proteomes" id="UP000009879"/>
    </source>
</evidence>
<dbReference type="AntiFam" id="ANF00182">
    <property type="entry name" value="Shadow ORF (opposite rplL)"/>
</dbReference>
<sequence length="126" mass="12376">MAFSASSFEAPSRTALGAPSTRSLASFSPREVSPRTSLMTGTFLSPADSRMTSNSVFSSAAASPPPAAGAATATAAGAAASTSNSSSNFLTKSESSMSVSSLKASMSSSAVSLAMVANPSCGGHLR</sequence>
<name>K9AGS1_9MICO</name>
<dbReference type="AlphaFoldDB" id="K9AGS1"/>
<feature type="compositionally biased region" description="Low complexity" evidence="1">
    <location>
        <begin position="58"/>
        <end position="91"/>
    </location>
</feature>